<dbReference type="NCBIfam" id="TIGR01845">
    <property type="entry name" value="outer_NodT"/>
    <property type="match status" value="1"/>
</dbReference>
<keyword evidence="2" id="KW-0732">Signal</keyword>
<feature type="signal peptide" evidence="2">
    <location>
        <begin position="1"/>
        <end position="21"/>
    </location>
</feature>
<dbReference type="RefSeq" id="WP_024570011.1">
    <property type="nucleotide sequence ID" value="NZ_CP037901.1"/>
</dbReference>
<keyword evidence="2" id="KW-0472">Membrane</keyword>
<dbReference type="GO" id="GO:0005886">
    <property type="term" value="C:plasma membrane"/>
    <property type="evidence" value="ECO:0007669"/>
    <property type="project" value="UniProtKB-SubCell"/>
</dbReference>
<evidence type="ECO:0000313" key="4">
    <source>
        <dbReference type="EMBL" id="QBP13279.1"/>
    </source>
</evidence>
<feature type="region of interest" description="Disordered" evidence="3">
    <location>
        <begin position="479"/>
        <end position="515"/>
    </location>
</feature>
<dbReference type="AlphaFoldDB" id="A0A482J157"/>
<dbReference type="InterPro" id="IPR003423">
    <property type="entry name" value="OMP_efflux"/>
</dbReference>
<accession>A0A482J157</accession>
<dbReference type="SUPFAM" id="SSF56954">
    <property type="entry name" value="Outer membrane efflux proteins (OEP)"/>
    <property type="match status" value="1"/>
</dbReference>
<organism evidence="4 5">
    <name type="scientific">Cupriavidus metallidurans</name>
    <dbReference type="NCBI Taxonomy" id="119219"/>
    <lineage>
        <taxon>Bacteria</taxon>
        <taxon>Pseudomonadati</taxon>
        <taxon>Pseudomonadota</taxon>
        <taxon>Betaproteobacteria</taxon>
        <taxon>Burkholderiales</taxon>
        <taxon>Burkholderiaceae</taxon>
        <taxon>Cupriavidus</taxon>
    </lineage>
</organism>
<reference evidence="4 5" key="1">
    <citation type="submission" date="2019-03" db="EMBL/GenBank/DDBJ databases">
        <title>Comparative insights into the high quality Complete genome sequence of highly metal resistant Cupriavidus metallidurans strain BS1 isolated from a gold-copper mine.</title>
        <authorList>
            <person name="Mazhar H.S."/>
            <person name="Rensing C."/>
        </authorList>
    </citation>
    <scope>NUCLEOTIDE SEQUENCE [LARGE SCALE GENOMIC DNA]</scope>
    <source>
        <strain evidence="4 5">BS1</strain>
    </source>
</reference>
<dbReference type="GO" id="GO:0015562">
    <property type="term" value="F:efflux transmembrane transporter activity"/>
    <property type="evidence" value="ECO:0007669"/>
    <property type="project" value="InterPro"/>
</dbReference>
<keyword evidence="2" id="KW-0449">Lipoprotein</keyword>
<dbReference type="PANTHER" id="PTHR30203">
    <property type="entry name" value="OUTER MEMBRANE CATION EFFLUX PROTEIN"/>
    <property type="match status" value="1"/>
</dbReference>
<dbReference type="OrthoDB" id="9770517at2"/>
<evidence type="ECO:0000256" key="1">
    <source>
        <dbReference type="ARBA" id="ARBA00007613"/>
    </source>
</evidence>
<keyword evidence="2" id="KW-0564">Palmitate</keyword>
<dbReference type="PROSITE" id="PS51257">
    <property type="entry name" value="PROKAR_LIPOPROTEIN"/>
    <property type="match status" value="1"/>
</dbReference>
<dbReference type="Proteomes" id="UP000253772">
    <property type="component" value="Chromosome c2"/>
</dbReference>
<sequence length="515" mass="54281">MARITSISMAALLALATAGCAVGPDFQRPAAPETDRYTATTLPAETASASTPDGQAQRFAPGQDVPAQWWTMFGSSELNALVDAALRANPDLQAMEAALRVAQENVAAQRGAFFPSVDASYTPSRQKIAQIIASPLSDNSDLFTLHTAQLSVSYVPDVFGGTRRQVESGVAQADVARFQWQAAYLTLTSNVVNAAIQEASLRAQIRATQDVIALSTRQLDAVRKQQRLGQVGAAEVAAQEATLAQAEAALPPLDRQLAQQRNLLAALTGRLPSDAVPQQFDFESLTLPGTLPLSLPSRLVGQRPDIRAAEAQMHAASAQIGVATAARLPNITLTAALGSSSQAIGDLFTAGTGFWGISAGLMQPIFKGGMLLHQQRAAEAAYKQASAQYRSTVLTAYQGVADALHAIEADARGLRTASDAERAAYRSFNIAQAQWKAGQIGYPAVMLAEQTYRQSAITLVQARASRYSDTVGLMQALGGSWEDESGKTLENPPENHSDSKPAAAPEAAGKAQGNG</sequence>
<feature type="chain" id="PRO_5019609621" evidence="2">
    <location>
        <begin position="22"/>
        <end position="515"/>
    </location>
</feature>
<dbReference type="EMBL" id="CP037901">
    <property type="protein sequence ID" value="QBP13279.1"/>
    <property type="molecule type" value="Genomic_DNA"/>
</dbReference>
<evidence type="ECO:0000256" key="2">
    <source>
        <dbReference type="RuleBase" id="RU362097"/>
    </source>
</evidence>
<evidence type="ECO:0000313" key="5">
    <source>
        <dbReference type="Proteomes" id="UP000253772"/>
    </source>
</evidence>
<evidence type="ECO:0000256" key="3">
    <source>
        <dbReference type="SAM" id="MobiDB-lite"/>
    </source>
</evidence>
<dbReference type="InterPro" id="IPR010131">
    <property type="entry name" value="MdtP/NodT-like"/>
</dbReference>
<gene>
    <name evidence="4" type="ORF">DDF84_026970</name>
</gene>
<dbReference type="Pfam" id="PF02321">
    <property type="entry name" value="OEP"/>
    <property type="match status" value="2"/>
</dbReference>
<keyword evidence="2" id="KW-1134">Transmembrane beta strand</keyword>
<proteinExistence type="inferred from homology"/>
<protein>
    <submittedName>
        <fullName evidence="4">Efflux transporter outer membrane subunit</fullName>
    </submittedName>
</protein>
<dbReference type="Gene3D" id="1.20.1600.10">
    <property type="entry name" value="Outer membrane efflux proteins (OEP)"/>
    <property type="match status" value="1"/>
</dbReference>
<dbReference type="Gene3D" id="2.20.200.10">
    <property type="entry name" value="Outer membrane efflux proteins (OEP)"/>
    <property type="match status" value="1"/>
</dbReference>
<keyword evidence="2" id="KW-0812">Transmembrane</keyword>
<comment type="similarity">
    <text evidence="1 2">Belongs to the outer membrane factor (OMF) (TC 1.B.17) family.</text>
</comment>
<name>A0A482J157_9BURK</name>
<dbReference type="PANTHER" id="PTHR30203:SF33">
    <property type="entry name" value="BLR4455 PROTEIN"/>
    <property type="match status" value="1"/>
</dbReference>
<comment type="subcellular location">
    <subcellularLocation>
        <location evidence="2">Cell membrane</location>
        <topology evidence="2">Lipid-anchor</topology>
    </subcellularLocation>
</comment>
<feature type="compositionally biased region" description="Low complexity" evidence="3">
    <location>
        <begin position="500"/>
        <end position="515"/>
    </location>
</feature>